<keyword evidence="1" id="KW-1015">Disulfide bond</keyword>
<dbReference type="GO" id="GO:0006508">
    <property type="term" value="P:proteolysis"/>
    <property type="evidence" value="ECO:0007669"/>
    <property type="project" value="InterPro"/>
</dbReference>
<name>A0A3B3RJP9_9TELE</name>
<reference evidence="3" key="2">
    <citation type="submission" date="2025-09" db="UniProtKB">
        <authorList>
            <consortium name="Ensembl"/>
        </authorList>
    </citation>
    <scope>IDENTIFICATION</scope>
</reference>
<dbReference type="SUPFAM" id="SSF50494">
    <property type="entry name" value="Trypsin-like serine proteases"/>
    <property type="match status" value="1"/>
</dbReference>
<dbReference type="InterPro" id="IPR001254">
    <property type="entry name" value="Trypsin_dom"/>
</dbReference>
<dbReference type="InterPro" id="IPR009003">
    <property type="entry name" value="Peptidase_S1_PA"/>
</dbReference>
<dbReference type="GO" id="GO:0004252">
    <property type="term" value="F:serine-type endopeptidase activity"/>
    <property type="evidence" value="ECO:0007669"/>
    <property type="project" value="InterPro"/>
</dbReference>
<dbReference type="PANTHER" id="PTHR24252:SF8">
    <property type="entry name" value="ACROSIN"/>
    <property type="match status" value="1"/>
</dbReference>
<dbReference type="Ensembl" id="ENSPKIT00000042582.1">
    <property type="protein sequence ID" value="ENSPKIP00000018055.1"/>
    <property type="gene ID" value="ENSPKIG00000003760.1"/>
</dbReference>
<sequence length="134" mass="14295">MYIKGRVTDYEQCRSQQTIQGIVLILCLCSPTSVTSAGVCGLAPLNNFGSSGSPAAGAWPWQVSLQMNGVHICGGTLITETFVMTAAQCFNRSQPAGSQHRCAPPARVPGPGKCRRANWDTVLGDGMEGRPERR</sequence>
<dbReference type="GeneTree" id="ENSGT00940000181936"/>
<evidence type="ECO:0000256" key="1">
    <source>
        <dbReference type="ARBA" id="ARBA00023157"/>
    </source>
</evidence>
<dbReference type="AlphaFoldDB" id="A0A3B3RJP9"/>
<organism evidence="3 4">
    <name type="scientific">Paramormyrops kingsleyae</name>
    <dbReference type="NCBI Taxonomy" id="1676925"/>
    <lineage>
        <taxon>Eukaryota</taxon>
        <taxon>Metazoa</taxon>
        <taxon>Chordata</taxon>
        <taxon>Craniata</taxon>
        <taxon>Vertebrata</taxon>
        <taxon>Euteleostomi</taxon>
        <taxon>Actinopterygii</taxon>
        <taxon>Neopterygii</taxon>
        <taxon>Teleostei</taxon>
        <taxon>Osteoglossocephala</taxon>
        <taxon>Osteoglossomorpha</taxon>
        <taxon>Osteoglossiformes</taxon>
        <taxon>Mormyridae</taxon>
        <taxon>Paramormyrops</taxon>
    </lineage>
</organism>
<protein>
    <recommendedName>
        <fullName evidence="2">Peptidase S1 domain-containing protein</fullName>
    </recommendedName>
</protein>
<dbReference type="Gene3D" id="2.40.10.10">
    <property type="entry name" value="Trypsin-like serine proteases"/>
    <property type="match status" value="1"/>
</dbReference>
<evidence type="ECO:0000259" key="2">
    <source>
        <dbReference type="Pfam" id="PF00089"/>
    </source>
</evidence>
<proteinExistence type="predicted"/>
<feature type="domain" description="Peptidase S1" evidence="2">
    <location>
        <begin position="55"/>
        <end position="92"/>
    </location>
</feature>
<accession>A0A3B3RJP9</accession>
<dbReference type="Proteomes" id="UP000261540">
    <property type="component" value="Unplaced"/>
</dbReference>
<keyword evidence="4" id="KW-1185">Reference proteome</keyword>
<evidence type="ECO:0000313" key="3">
    <source>
        <dbReference type="Ensembl" id="ENSPKIP00000018055.1"/>
    </source>
</evidence>
<reference evidence="3" key="1">
    <citation type="submission" date="2025-08" db="UniProtKB">
        <authorList>
            <consortium name="Ensembl"/>
        </authorList>
    </citation>
    <scope>IDENTIFICATION</scope>
</reference>
<dbReference type="PANTHER" id="PTHR24252">
    <property type="entry name" value="ACROSIN-RELATED"/>
    <property type="match status" value="1"/>
</dbReference>
<dbReference type="InterPro" id="IPR043504">
    <property type="entry name" value="Peptidase_S1_PA_chymotrypsin"/>
</dbReference>
<dbReference type="STRING" id="1676925.ENSPKIP00000018055"/>
<dbReference type="Pfam" id="PF00089">
    <property type="entry name" value="Trypsin"/>
    <property type="match status" value="1"/>
</dbReference>
<evidence type="ECO:0000313" key="4">
    <source>
        <dbReference type="Proteomes" id="UP000261540"/>
    </source>
</evidence>